<accession>A0A9D4DBX7</accession>
<evidence type="ECO:0000313" key="2">
    <source>
        <dbReference type="Proteomes" id="UP000828390"/>
    </source>
</evidence>
<sequence length="85" mass="9323">MYKRFDLSWVPTADQINSIKPDQAVGYWSGSVGMSGRGWSGRSALVGLPTRYFLTCQKISSSGRVGNGSRSAREVVVYKSSRRSS</sequence>
<dbReference type="AlphaFoldDB" id="A0A9D4DBX7"/>
<reference evidence="1" key="1">
    <citation type="journal article" date="2019" name="bioRxiv">
        <title>The Genome of the Zebra Mussel, Dreissena polymorpha: A Resource for Invasive Species Research.</title>
        <authorList>
            <person name="McCartney M.A."/>
            <person name="Auch B."/>
            <person name="Kono T."/>
            <person name="Mallez S."/>
            <person name="Zhang Y."/>
            <person name="Obille A."/>
            <person name="Becker A."/>
            <person name="Abrahante J.E."/>
            <person name="Garbe J."/>
            <person name="Badalamenti J.P."/>
            <person name="Herman A."/>
            <person name="Mangelson H."/>
            <person name="Liachko I."/>
            <person name="Sullivan S."/>
            <person name="Sone E.D."/>
            <person name="Koren S."/>
            <person name="Silverstein K.A.T."/>
            <person name="Beckman K.B."/>
            <person name="Gohl D.M."/>
        </authorList>
    </citation>
    <scope>NUCLEOTIDE SEQUENCE</scope>
    <source>
        <strain evidence="1">Duluth1</strain>
        <tissue evidence="1">Whole animal</tissue>
    </source>
</reference>
<reference evidence="1" key="2">
    <citation type="submission" date="2020-11" db="EMBL/GenBank/DDBJ databases">
        <authorList>
            <person name="McCartney M.A."/>
            <person name="Auch B."/>
            <person name="Kono T."/>
            <person name="Mallez S."/>
            <person name="Becker A."/>
            <person name="Gohl D.M."/>
            <person name="Silverstein K.A.T."/>
            <person name="Koren S."/>
            <person name="Bechman K.B."/>
            <person name="Herman A."/>
            <person name="Abrahante J.E."/>
            <person name="Garbe J."/>
        </authorList>
    </citation>
    <scope>NUCLEOTIDE SEQUENCE</scope>
    <source>
        <strain evidence="1">Duluth1</strain>
        <tissue evidence="1">Whole animal</tissue>
    </source>
</reference>
<gene>
    <name evidence="1" type="ORF">DPMN_180973</name>
</gene>
<proteinExistence type="predicted"/>
<evidence type="ECO:0000313" key="1">
    <source>
        <dbReference type="EMBL" id="KAH3746564.1"/>
    </source>
</evidence>
<dbReference type="Proteomes" id="UP000828390">
    <property type="component" value="Unassembled WGS sequence"/>
</dbReference>
<keyword evidence="2" id="KW-1185">Reference proteome</keyword>
<organism evidence="1 2">
    <name type="scientific">Dreissena polymorpha</name>
    <name type="common">Zebra mussel</name>
    <name type="synonym">Mytilus polymorpha</name>
    <dbReference type="NCBI Taxonomy" id="45954"/>
    <lineage>
        <taxon>Eukaryota</taxon>
        <taxon>Metazoa</taxon>
        <taxon>Spiralia</taxon>
        <taxon>Lophotrochozoa</taxon>
        <taxon>Mollusca</taxon>
        <taxon>Bivalvia</taxon>
        <taxon>Autobranchia</taxon>
        <taxon>Heteroconchia</taxon>
        <taxon>Euheterodonta</taxon>
        <taxon>Imparidentia</taxon>
        <taxon>Neoheterodontei</taxon>
        <taxon>Myida</taxon>
        <taxon>Dreissenoidea</taxon>
        <taxon>Dreissenidae</taxon>
        <taxon>Dreissena</taxon>
    </lineage>
</organism>
<comment type="caution">
    <text evidence="1">The sequence shown here is derived from an EMBL/GenBank/DDBJ whole genome shotgun (WGS) entry which is preliminary data.</text>
</comment>
<dbReference type="EMBL" id="JAIWYP010000010">
    <property type="protein sequence ID" value="KAH3746564.1"/>
    <property type="molecule type" value="Genomic_DNA"/>
</dbReference>
<protein>
    <submittedName>
        <fullName evidence="1">Uncharacterized protein</fullName>
    </submittedName>
</protein>
<name>A0A9D4DBX7_DREPO</name>